<dbReference type="AlphaFoldDB" id="A0A1X6MJB3"/>
<gene>
    <name evidence="2" type="ORF">POSPLADRAFT_1062617</name>
</gene>
<dbReference type="CDD" id="cd02440">
    <property type="entry name" value="AdoMet_MTases"/>
    <property type="match status" value="1"/>
</dbReference>
<dbReference type="Pfam" id="PF08241">
    <property type="entry name" value="Methyltransf_11"/>
    <property type="match status" value="1"/>
</dbReference>
<name>A0A1X6MJB3_9APHY</name>
<proteinExistence type="predicted"/>
<protein>
    <recommendedName>
        <fullName evidence="1">Methyltransferase type 11 domain-containing protein</fullName>
    </recommendedName>
</protein>
<dbReference type="InterPro" id="IPR013216">
    <property type="entry name" value="Methyltransf_11"/>
</dbReference>
<organism evidence="2 3">
    <name type="scientific">Postia placenta MAD-698-R-SB12</name>
    <dbReference type="NCBI Taxonomy" id="670580"/>
    <lineage>
        <taxon>Eukaryota</taxon>
        <taxon>Fungi</taxon>
        <taxon>Dikarya</taxon>
        <taxon>Basidiomycota</taxon>
        <taxon>Agaricomycotina</taxon>
        <taxon>Agaricomycetes</taxon>
        <taxon>Polyporales</taxon>
        <taxon>Adustoporiaceae</taxon>
        <taxon>Rhodonia</taxon>
    </lineage>
</organism>
<evidence type="ECO:0000313" key="2">
    <source>
        <dbReference type="EMBL" id="OSX56460.1"/>
    </source>
</evidence>
<dbReference type="GO" id="GO:0008757">
    <property type="term" value="F:S-adenosylmethionine-dependent methyltransferase activity"/>
    <property type="evidence" value="ECO:0007669"/>
    <property type="project" value="InterPro"/>
</dbReference>
<dbReference type="EMBL" id="KZ110613">
    <property type="protein sequence ID" value="OSX56460.1"/>
    <property type="molecule type" value="Genomic_DNA"/>
</dbReference>
<reference evidence="2 3" key="1">
    <citation type="submission" date="2017-04" db="EMBL/GenBank/DDBJ databases">
        <title>Genome Sequence of the Model Brown-Rot Fungus Postia placenta SB12.</title>
        <authorList>
            <consortium name="DOE Joint Genome Institute"/>
            <person name="Gaskell J."/>
            <person name="Kersten P."/>
            <person name="Larrondo L.F."/>
            <person name="Canessa P."/>
            <person name="Martinez D."/>
            <person name="Hibbett D."/>
            <person name="Schmoll M."/>
            <person name="Kubicek C.P."/>
            <person name="Martinez A.T."/>
            <person name="Yadav J."/>
            <person name="Master E."/>
            <person name="Magnuson J.K."/>
            <person name="James T."/>
            <person name="Yaver D."/>
            <person name="Berka R."/>
            <person name="Labutti K."/>
            <person name="Lipzen A."/>
            <person name="Aerts A."/>
            <person name="Barry K."/>
            <person name="Henrissat B."/>
            <person name="Blanchette R."/>
            <person name="Grigoriev I."/>
            <person name="Cullen D."/>
        </authorList>
    </citation>
    <scope>NUCLEOTIDE SEQUENCE [LARGE SCALE GENOMIC DNA]</scope>
    <source>
        <strain evidence="2 3">MAD-698-R-SB12</strain>
    </source>
</reference>
<dbReference type="Gene3D" id="3.40.50.150">
    <property type="entry name" value="Vaccinia Virus protein VP39"/>
    <property type="match status" value="1"/>
</dbReference>
<dbReference type="InterPro" id="IPR029063">
    <property type="entry name" value="SAM-dependent_MTases_sf"/>
</dbReference>
<dbReference type="PANTHER" id="PTHR43861:SF1">
    <property type="entry name" value="TRANS-ACONITATE 2-METHYLTRANSFERASE"/>
    <property type="match status" value="1"/>
</dbReference>
<evidence type="ECO:0000313" key="3">
    <source>
        <dbReference type="Proteomes" id="UP000194127"/>
    </source>
</evidence>
<dbReference type="GeneID" id="36326487"/>
<dbReference type="Proteomes" id="UP000194127">
    <property type="component" value="Unassembled WGS sequence"/>
</dbReference>
<dbReference type="STRING" id="670580.A0A1X6MJB3"/>
<keyword evidence="3" id="KW-1185">Reference proteome</keyword>
<evidence type="ECO:0000259" key="1">
    <source>
        <dbReference type="Pfam" id="PF08241"/>
    </source>
</evidence>
<dbReference type="RefSeq" id="XP_024333254.1">
    <property type="nucleotide sequence ID" value="XM_024481537.1"/>
</dbReference>
<dbReference type="OrthoDB" id="10017101at2759"/>
<accession>A0A1X6MJB3</accession>
<dbReference type="PANTHER" id="PTHR43861">
    <property type="entry name" value="TRANS-ACONITATE 2-METHYLTRANSFERASE-RELATED"/>
    <property type="match status" value="1"/>
</dbReference>
<feature type="domain" description="Methyltransferase type 11" evidence="1">
    <location>
        <begin position="54"/>
        <end position="155"/>
    </location>
</feature>
<sequence length="282" mass="31192">MAQPVESPEVSVNAASKDTWSASTYNNTASFVYSPAFTSVVLSLLDAKPGEKIIDIGCGSGEVTREIQRLVGAAGLVVGMDSSESMVSQCKQNGLEHAFVGDAQDFEVPADFPGHLRGGFDAVFSNAALHWCKRKPEGVLTCARRILKPGGRFVIEMGGLMNCVGVRATLHKVLRTKGYNPDELDPWYFPSIEDYRELLESAGFEVQHISLNPRITPLNGQLIDWLRLFCRPHFLAEMADEEAEEIMSTVQDICRIDCMDSRGRWTMMYTRLRVVAILKSAP</sequence>
<dbReference type="SUPFAM" id="SSF53335">
    <property type="entry name" value="S-adenosyl-L-methionine-dependent methyltransferases"/>
    <property type="match status" value="1"/>
</dbReference>